<dbReference type="PANTHER" id="PTHR13620:SF109">
    <property type="entry name" value="3'-5' EXONUCLEASE"/>
    <property type="match status" value="1"/>
</dbReference>
<accession>A0A8S1JAG9</accession>
<keyword evidence="1" id="KW-0540">Nuclease</keyword>
<comment type="caution">
    <text evidence="5">The sequence shown here is derived from an EMBL/GenBank/DDBJ whole genome shotgun (WGS) entry which is preliminary data.</text>
</comment>
<dbReference type="PANTHER" id="PTHR13620">
    <property type="entry name" value="3-5 EXONUCLEASE"/>
    <property type="match status" value="1"/>
</dbReference>
<keyword evidence="6" id="KW-1185">Reference proteome</keyword>
<feature type="non-terminal residue" evidence="5">
    <location>
        <position position="1"/>
    </location>
</feature>
<evidence type="ECO:0000313" key="6">
    <source>
        <dbReference type="Proteomes" id="UP000708148"/>
    </source>
</evidence>
<evidence type="ECO:0000313" key="5">
    <source>
        <dbReference type="EMBL" id="CAD7704844.1"/>
    </source>
</evidence>
<dbReference type="InterPro" id="IPR012337">
    <property type="entry name" value="RNaseH-like_sf"/>
</dbReference>
<dbReference type="Gene3D" id="3.30.420.10">
    <property type="entry name" value="Ribonuclease H-like superfamily/Ribonuclease H"/>
    <property type="match status" value="1"/>
</dbReference>
<dbReference type="InterPro" id="IPR051132">
    <property type="entry name" value="3-5_Exonuclease_domain"/>
</dbReference>
<evidence type="ECO:0000256" key="4">
    <source>
        <dbReference type="ARBA" id="ARBA00022839"/>
    </source>
</evidence>
<evidence type="ECO:0000256" key="2">
    <source>
        <dbReference type="ARBA" id="ARBA00022723"/>
    </source>
</evidence>
<dbReference type="GO" id="GO:0046872">
    <property type="term" value="F:metal ion binding"/>
    <property type="evidence" value="ECO:0007669"/>
    <property type="project" value="UniProtKB-KW"/>
</dbReference>
<keyword evidence="2" id="KW-0479">Metal-binding</keyword>
<dbReference type="InterPro" id="IPR036397">
    <property type="entry name" value="RNaseH_sf"/>
</dbReference>
<evidence type="ECO:0000256" key="1">
    <source>
        <dbReference type="ARBA" id="ARBA00022722"/>
    </source>
</evidence>
<reference evidence="5" key="1">
    <citation type="submission" date="2020-12" db="EMBL/GenBank/DDBJ databases">
        <authorList>
            <person name="Iha C."/>
        </authorList>
    </citation>
    <scope>NUCLEOTIDE SEQUENCE</scope>
</reference>
<dbReference type="OrthoDB" id="10574853at2759"/>
<keyword evidence="3" id="KW-0378">Hydrolase</keyword>
<gene>
    <name evidence="5" type="ORF">OSTQU699_LOCUS10199</name>
</gene>
<evidence type="ECO:0000256" key="3">
    <source>
        <dbReference type="ARBA" id="ARBA00022801"/>
    </source>
</evidence>
<dbReference type="AlphaFoldDB" id="A0A8S1JAG9"/>
<keyword evidence="4" id="KW-0269">Exonuclease</keyword>
<proteinExistence type="predicted"/>
<dbReference type="GO" id="GO:0008408">
    <property type="term" value="F:3'-5' exonuclease activity"/>
    <property type="evidence" value="ECO:0007669"/>
    <property type="project" value="UniProtKB-ARBA"/>
</dbReference>
<dbReference type="EMBL" id="CAJHUC010002962">
    <property type="protein sequence ID" value="CAD7704844.1"/>
    <property type="molecule type" value="Genomic_DNA"/>
</dbReference>
<dbReference type="SUPFAM" id="SSF53098">
    <property type="entry name" value="Ribonuclease H-like"/>
    <property type="match status" value="1"/>
</dbReference>
<organism evidence="5 6">
    <name type="scientific">Ostreobium quekettii</name>
    <dbReference type="NCBI Taxonomy" id="121088"/>
    <lineage>
        <taxon>Eukaryota</taxon>
        <taxon>Viridiplantae</taxon>
        <taxon>Chlorophyta</taxon>
        <taxon>core chlorophytes</taxon>
        <taxon>Ulvophyceae</taxon>
        <taxon>TCBD clade</taxon>
        <taxon>Bryopsidales</taxon>
        <taxon>Ostreobineae</taxon>
        <taxon>Ostreobiaceae</taxon>
        <taxon>Ostreobium</taxon>
    </lineage>
</organism>
<dbReference type="GO" id="GO:0003676">
    <property type="term" value="F:nucleic acid binding"/>
    <property type="evidence" value="ECO:0007669"/>
    <property type="project" value="InterPro"/>
</dbReference>
<name>A0A8S1JAG9_9CHLO</name>
<sequence length="298" mass="34077">SLYPSKSVTIDVMVTNNTDMCEAWAEEQLRKGTTLYGFETKWWTYLERGAYYSDSYPEQWAELALFQLAAGSKVLLVQPLDMPVEKLGPRFRQILKHKRLKKAGYGVMPKSRAMKMCEVPIHGVHDHFEVLKRTLQMSSKNDLPKKVAQQDFAGLTQSCLGLQLSPEFLLQGHWEAENLGEDQMEFAAKEAFAAWALYGVLSRMTPDLVEEWASWIPQAYTEGWISQQKKARKQMLAEKAVLLPYVREAEERKRKRKSPSRTAKDASVDLLHDIAGDLINDSVFDHDTLLFQTRGDAM</sequence>
<protein>
    <recommendedName>
        <fullName evidence="7">3'-5' exonuclease domain-containing protein</fullName>
    </recommendedName>
</protein>
<dbReference type="Proteomes" id="UP000708148">
    <property type="component" value="Unassembled WGS sequence"/>
</dbReference>
<evidence type="ECO:0008006" key="7">
    <source>
        <dbReference type="Google" id="ProtNLM"/>
    </source>
</evidence>